<dbReference type="AlphaFoldDB" id="A0A2P2JMD0"/>
<accession>A0A2P2JMD0</accession>
<evidence type="ECO:0000313" key="1">
    <source>
        <dbReference type="EMBL" id="MBW94625.1"/>
    </source>
</evidence>
<name>A0A2P2JMD0_RHIMU</name>
<proteinExistence type="predicted"/>
<sequence length="16" mass="1981">MKKINHFCNTLSILYR</sequence>
<protein>
    <submittedName>
        <fullName evidence="1">Uncharacterized protein</fullName>
    </submittedName>
</protein>
<organism evidence="1">
    <name type="scientific">Rhizophora mucronata</name>
    <name type="common">Asiatic mangrove</name>
    <dbReference type="NCBI Taxonomy" id="61149"/>
    <lineage>
        <taxon>Eukaryota</taxon>
        <taxon>Viridiplantae</taxon>
        <taxon>Streptophyta</taxon>
        <taxon>Embryophyta</taxon>
        <taxon>Tracheophyta</taxon>
        <taxon>Spermatophyta</taxon>
        <taxon>Magnoliopsida</taxon>
        <taxon>eudicotyledons</taxon>
        <taxon>Gunneridae</taxon>
        <taxon>Pentapetalae</taxon>
        <taxon>rosids</taxon>
        <taxon>fabids</taxon>
        <taxon>Malpighiales</taxon>
        <taxon>Rhizophoraceae</taxon>
        <taxon>Rhizophora</taxon>
    </lineage>
</organism>
<dbReference type="EMBL" id="GGEC01014142">
    <property type="protein sequence ID" value="MBW94625.1"/>
    <property type="molecule type" value="Transcribed_RNA"/>
</dbReference>
<reference evidence="1" key="1">
    <citation type="submission" date="2018-02" db="EMBL/GenBank/DDBJ databases">
        <title>Rhizophora mucronata_Transcriptome.</title>
        <authorList>
            <person name="Meera S.P."/>
            <person name="Sreeshan A."/>
            <person name="Augustine A."/>
        </authorList>
    </citation>
    <scope>NUCLEOTIDE SEQUENCE</scope>
    <source>
        <tissue evidence="1">Leaf</tissue>
    </source>
</reference>